<organism evidence="1 2">
    <name type="scientific">Durusdinium trenchii</name>
    <dbReference type="NCBI Taxonomy" id="1381693"/>
    <lineage>
        <taxon>Eukaryota</taxon>
        <taxon>Sar</taxon>
        <taxon>Alveolata</taxon>
        <taxon>Dinophyceae</taxon>
        <taxon>Suessiales</taxon>
        <taxon>Symbiodiniaceae</taxon>
        <taxon>Durusdinium</taxon>
    </lineage>
</organism>
<accession>A0ABP0I1Z5</accession>
<keyword evidence="2" id="KW-1185">Reference proteome</keyword>
<protein>
    <submittedName>
        <fullName evidence="1">Uncharacterized protein</fullName>
    </submittedName>
</protein>
<gene>
    <name evidence="1" type="ORF">CCMP2556_LOCUS4526</name>
</gene>
<dbReference type="EMBL" id="CAXAMN010001869">
    <property type="protein sequence ID" value="CAK8996599.1"/>
    <property type="molecule type" value="Genomic_DNA"/>
</dbReference>
<dbReference type="Proteomes" id="UP001642484">
    <property type="component" value="Unassembled WGS sequence"/>
</dbReference>
<comment type="caution">
    <text evidence="1">The sequence shown here is derived from an EMBL/GenBank/DDBJ whole genome shotgun (WGS) entry which is preliminary data.</text>
</comment>
<evidence type="ECO:0000313" key="2">
    <source>
        <dbReference type="Proteomes" id="UP001642484"/>
    </source>
</evidence>
<proteinExistence type="predicted"/>
<reference evidence="1 2" key="1">
    <citation type="submission" date="2024-02" db="EMBL/GenBank/DDBJ databases">
        <authorList>
            <person name="Chen Y."/>
            <person name="Shah S."/>
            <person name="Dougan E. K."/>
            <person name="Thang M."/>
            <person name="Chan C."/>
        </authorList>
    </citation>
    <scope>NUCLEOTIDE SEQUENCE [LARGE SCALE GENOMIC DNA]</scope>
</reference>
<name>A0ABP0I1Z5_9DINO</name>
<evidence type="ECO:0000313" key="1">
    <source>
        <dbReference type="EMBL" id="CAK8996599.1"/>
    </source>
</evidence>
<sequence length="115" mass="12329">MCGAIGSIGSMPALLSLLRLDTLLAKSLHTLCQAAIQDVHLLRASEHVESWGVPLPLLNPPTHLELLKRSDITANLKKAQFVLGPGFRGSGTSPCLSNQEGVGLQLLCQALEHHY</sequence>